<feature type="signal peptide" evidence="10">
    <location>
        <begin position="1"/>
        <end position="21"/>
    </location>
</feature>
<comment type="caution">
    <text evidence="11">The sequence shown here is derived from an EMBL/GenBank/DDBJ whole genome shotgun (WGS) entry which is preliminary data.</text>
</comment>
<comment type="similarity">
    <text evidence="10">Belongs to the ApbE family.</text>
</comment>
<dbReference type="SUPFAM" id="SSF143631">
    <property type="entry name" value="ApbE-like"/>
    <property type="match status" value="1"/>
</dbReference>
<dbReference type="EC" id="2.7.1.180" evidence="2 10"/>
<dbReference type="GO" id="GO:0016740">
    <property type="term" value="F:transferase activity"/>
    <property type="evidence" value="ECO:0007669"/>
    <property type="project" value="UniProtKB-UniRule"/>
</dbReference>
<evidence type="ECO:0000256" key="1">
    <source>
        <dbReference type="ARBA" id="ARBA00001946"/>
    </source>
</evidence>
<keyword evidence="7 10" id="KW-0274">FAD</keyword>
<evidence type="ECO:0000256" key="6">
    <source>
        <dbReference type="ARBA" id="ARBA00022723"/>
    </source>
</evidence>
<dbReference type="Proteomes" id="UP000284178">
    <property type="component" value="Unassembled WGS sequence"/>
</dbReference>
<evidence type="ECO:0000256" key="2">
    <source>
        <dbReference type="ARBA" id="ARBA00011955"/>
    </source>
</evidence>
<keyword evidence="12" id="KW-1185">Reference proteome</keyword>
<evidence type="ECO:0000256" key="9">
    <source>
        <dbReference type="ARBA" id="ARBA00048540"/>
    </source>
</evidence>
<comment type="subcellular location">
    <subcellularLocation>
        <location evidence="10">Cell inner membrane</location>
        <topology evidence="10">Lipid-anchor</topology>
        <orientation evidence="10">Periplasmic side</orientation>
    </subcellularLocation>
</comment>
<comment type="cofactor">
    <cofactor evidence="1 10">
        <name>Mg(2+)</name>
        <dbReference type="ChEBI" id="CHEBI:18420"/>
    </cofactor>
</comment>
<dbReference type="AlphaFoldDB" id="A0A412FN28"/>
<evidence type="ECO:0000313" key="11">
    <source>
        <dbReference type="EMBL" id="RGR69585.1"/>
    </source>
</evidence>
<dbReference type="GeneID" id="83016691"/>
<keyword evidence="10" id="KW-0732">Signal</keyword>
<keyword evidence="6 10" id="KW-0479">Metal-binding</keyword>
<keyword evidence="8 10" id="KW-0460">Magnesium</keyword>
<dbReference type="InterPro" id="IPR024932">
    <property type="entry name" value="ApbE"/>
</dbReference>
<evidence type="ECO:0000256" key="4">
    <source>
        <dbReference type="ARBA" id="ARBA00022630"/>
    </source>
</evidence>
<evidence type="ECO:0000256" key="10">
    <source>
        <dbReference type="RuleBase" id="RU363002"/>
    </source>
</evidence>
<keyword evidence="10" id="KW-0997">Cell inner membrane</keyword>
<keyword evidence="4 10" id="KW-0285">Flavoprotein</keyword>
<keyword evidence="5 10" id="KW-0808">Transferase</keyword>
<evidence type="ECO:0000256" key="5">
    <source>
        <dbReference type="ARBA" id="ARBA00022679"/>
    </source>
</evidence>
<dbReference type="PANTHER" id="PTHR30040:SF2">
    <property type="entry name" value="FAD:PROTEIN FMN TRANSFERASE"/>
    <property type="match status" value="1"/>
</dbReference>
<proteinExistence type="inferred from homology"/>
<evidence type="ECO:0000256" key="7">
    <source>
        <dbReference type="ARBA" id="ARBA00022827"/>
    </source>
</evidence>
<feature type="chain" id="PRO_5039741363" description="FAD:protein FMN transferase" evidence="10">
    <location>
        <begin position="22"/>
        <end position="405"/>
    </location>
</feature>
<dbReference type="Pfam" id="PF02424">
    <property type="entry name" value="ApbE"/>
    <property type="match status" value="1"/>
</dbReference>
<dbReference type="RefSeq" id="WP_006058185.1">
    <property type="nucleotide sequence ID" value="NZ_CABJCV010000023.1"/>
</dbReference>
<name>A0A412FN28_9FIRM</name>
<reference evidence="11 12" key="1">
    <citation type="submission" date="2018-08" db="EMBL/GenBank/DDBJ databases">
        <title>A genome reference for cultivated species of the human gut microbiota.</title>
        <authorList>
            <person name="Zou Y."/>
            <person name="Xue W."/>
            <person name="Luo G."/>
        </authorList>
    </citation>
    <scope>NUCLEOTIDE SEQUENCE [LARGE SCALE GENOMIC DNA]</scope>
    <source>
        <strain evidence="11 12">AF24-29</strain>
    </source>
</reference>
<dbReference type="GO" id="GO:0005886">
    <property type="term" value="C:plasma membrane"/>
    <property type="evidence" value="ECO:0007669"/>
    <property type="project" value="UniProtKB-SubCell"/>
</dbReference>
<dbReference type="GO" id="GO:0046872">
    <property type="term" value="F:metal ion binding"/>
    <property type="evidence" value="ECO:0007669"/>
    <property type="project" value="UniProtKB-UniRule"/>
</dbReference>
<dbReference type="PROSITE" id="PS51257">
    <property type="entry name" value="PROKAR_LIPOPROTEIN"/>
    <property type="match status" value="1"/>
</dbReference>
<keyword evidence="10" id="KW-0472">Membrane</keyword>
<protein>
    <recommendedName>
        <fullName evidence="3 10">FAD:protein FMN transferase</fullName>
        <ecNumber evidence="2 10">2.7.1.180</ecNumber>
    </recommendedName>
</protein>
<evidence type="ECO:0000313" key="12">
    <source>
        <dbReference type="Proteomes" id="UP000284178"/>
    </source>
</evidence>
<dbReference type="EMBL" id="QRUP01000023">
    <property type="protein sequence ID" value="RGR69585.1"/>
    <property type="molecule type" value="Genomic_DNA"/>
</dbReference>
<sequence length="405" mass="44881">MRNFLKTLSISSIFLCLSLFSGCQKNIPYENTEGKTFTNYFDVFTDSEGNLVLPLNTTIQLTMTDEKKLAEATTLVEAQLPFWHKLADSHHRYLDDQGNELHNVAYINQHPGETISIEPELAAMLSAAIELSQLSDGLFHPLLGSLSALWEPKFAPFPTENTDPDSALIAQITGCLPAAADLNEVLQLDPERRTVRFEPGACENSLQISLGAMAKGYILDQLAAELKPLNTPFLLDAGSSSIIAWSPDDAPYSWKIGVRDPSGQTSLLYAFTLTQGVVSTSADDQNYFLIQDGDQQIRRHHILNPRTGYSENWLRSVTLSAPDQAGTLDVLSTVLYNIEDAAQRRAMIGRFEAKTQLAMDYAWCEPADAGLKLTVSEGMDQKRMTSAAIPDFVDYQIQRGEKHEK</sequence>
<keyword evidence="10" id="KW-1003">Cell membrane</keyword>
<keyword evidence="10" id="KW-0449">Lipoprotein</keyword>
<dbReference type="InterPro" id="IPR003374">
    <property type="entry name" value="ApbE-like_sf"/>
</dbReference>
<dbReference type="Gene3D" id="3.10.520.10">
    <property type="entry name" value="ApbE-like domains"/>
    <property type="match status" value="1"/>
</dbReference>
<comment type="catalytic activity">
    <reaction evidence="9 10">
        <text>L-threonyl-[protein] + FAD = FMN-L-threonyl-[protein] + AMP + H(+)</text>
        <dbReference type="Rhea" id="RHEA:36847"/>
        <dbReference type="Rhea" id="RHEA-COMP:11060"/>
        <dbReference type="Rhea" id="RHEA-COMP:11061"/>
        <dbReference type="ChEBI" id="CHEBI:15378"/>
        <dbReference type="ChEBI" id="CHEBI:30013"/>
        <dbReference type="ChEBI" id="CHEBI:57692"/>
        <dbReference type="ChEBI" id="CHEBI:74257"/>
        <dbReference type="ChEBI" id="CHEBI:456215"/>
        <dbReference type="EC" id="2.7.1.180"/>
    </reaction>
</comment>
<gene>
    <name evidence="11" type="ORF">DWY25_14910</name>
</gene>
<dbReference type="PANTHER" id="PTHR30040">
    <property type="entry name" value="THIAMINE BIOSYNTHESIS LIPOPROTEIN APBE"/>
    <property type="match status" value="1"/>
</dbReference>
<evidence type="ECO:0000256" key="8">
    <source>
        <dbReference type="ARBA" id="ARBA00022842"/>
    </source>
</evidence>
<accession>A0A412FN28</accession>
<evidence type="ECO:0000256" key="3">
    <source>
        <dbReference type="ARBA" id="ARBA00016337"/>
    </source>
</evidence>
<comment type="function">
    <text evidence="10">Flavin transferase that catalyzes the transfer of the FMN moiety of FAD and its covalent binding to the hydroxyl group of a threonine residue in a target flavoprotein.</text>
</comment>
<organism evidence="11 12">
    <name type="scientific">Holdemania filiformis</name>
    <dbReference type="NCBI Taxonomy" id="61171"/>
    <lineage>
        <taxon>Bacteria</taxon>
        <taxon>Bacillati</taxon>
        <taxon>Bacillota</taxon>
        <taxon>Erysipelotrichia</taxon>
        <taxon>Erysipelotrichales</taxon>
        <taxon>Erysipelotrichaceae</taxon>
        <taxon>Holdemania</taxon>
    </lineage>
</organism>